<keyword evidence="2 7" id="KW-1003">Cell membrane</keyword>
<dbReference type="EMBL" id="JAHCTB010000002">
    <property type="protein sequence ID" value="MBT0607332.1"/>
    <property type="molecule type" value="Genomic_DNA"/>
</dbReference>
<evidence type="ECO:0000313" key="8">
    <source>
        <dbReference type="EMBL" id="MBT0607332.1"/>
    </source>
</evidence>
<sequence length="310" mass="35159">MHTFLTITWNPSEGIDLGFFMIRYYSLMFVVAFTAGWFLTKRIFEREGQPQEMLDKLFIYMVVAVLVGARLGHVIFYQPELFVEDPLSVFLPIQTVPEFEFTGFQGLASHGAAIAIVAAMIYYSKKVIKKPVLWVLDRIIIAVAAGGIFVRIGNFMNSEIIGKPSGDFPLGVRFVHEGIRPREAVNATGIQSPAKAYEAIVNNPQFADLLNTVPFRHPAQLYEAFGYVFVFLICWYLYWKTERRKQLGYIFGVFLITLFMVRFLVEFVKESQGGFESALGLLSTGQWLSIPFVIAGVYIMWRASKKPLAA</sequence>
<evidence type="ECO:0000256" key="2">
    <source>
        <dbReference type="ARBA" id="ARBA00022475"/>
    </source>
</evidence>
<feature type="transmembrane region" description="Helical" evidence="7">
    <location>
        <begin position="58"/>
        <end position="77"/>
    </location>
</feature>
<dbReference type="PANTHER" id="PTHR30589">
    <property type="entry name" value="PROLIPOPROTEIN DIACYLGLYCERYL TRANSFERASE"/>
    <property type="match status" value="1"/>
</dbReference>
<keyword evidence="4 7" id="KW-0812">Transmembrane</keyword>
<reference evidence="8 9" key="1">
    <citation type="submission" date="2021-05" db="EMBL/GenBank/DDBJ databases">
        <title>Aequorivita echinoideorum JCM 30378 genome.</title>
        <authorList>
            <person name="Zhang H."/>
            <person name="Li C."/>
        </authorList>
    </citation>
    <scope>NUCLEOTIDE SEQUENCE [LARGE SCALE GENOMIC DNA]</scope>
    <source>
        <strain evidence="8 9">JCM30378</strain>
    </source>
</reference>
<keyword evidence="9" id="KW-1185">Reference proteome</keyword>
<evidence type="ECO:0000256" key="7">
    <source>
        <dbReference type="HAMAP-Rule" id="MF_01147"/>
    </source>
</evidence>
<gene>
    <name evidence="7 8" type="primary">lgt</name>
    <name evidence="8" type="ORF">KIV10_03980</name>
</gene>
<dbReference type="EC" id="2.5.1.145" evidence="7"/>
<feature type="binding site" evidence="7">
    <location>
        <position position="151"/>
    </location>
    <ligand>
        <name>a 1,2-diacyl-sn-glycero-3-phospho-(1'-sn-glycerol)</name>
        <dbReference type="ChEBI" id="CHEBI:64716"/>
    </ligand>
</feature>
<feature type="transmembrane region" description="Helical" evidence="7">
    <location>
        <begin position="246"/>
        <end position="265"/>
    </location>
</feature>
<evidence type="ECO:0000256" key="3">
    <source>
        <dbReference type="ARBA" id="ARBA00022679"/>
    </source>
</evidence>
<comment type="function">
    <text evidence="7">Catalyzes the transfer of the diacylglyceryl group from phosphatidylglycerol to the sulfhydryl group of the N-terminal cysteine of a prolipoprotein, the first step in the formation of mature lipoproteins.</text>
</comment>
<evidence type="ECO:0000256" key="6">
    <source>
        <dbReference type="ARBA" id="ARBA00023136"/>
    </source>
</evidence>
<comment type="catalytic activity">
    <reaction evidence="7">
        <text>L-cysteinyl-[prolipoprotein] + a 1,2-diacyl-sn-glycero-3-phospho-(1'-sn-glycerol) = an S-1,2-diacyl-sn-glyceryl-L-cysteinyl-[prolipoprotein] + sn-glycerol 1-phosphate + H(+)</text>
        <dbReference type="Rhea" id="RHEA:56712"/>
        <dbReference type="Rhea" id="RHEA-COMP:14679"/>
        <dbReference type="Rhea" id="RHEA-COMP:14680"/>
        <dbReference type="ChEBI" id="CHEBI:15378"/>
        <dbReference type="ChEBI" id="CHEBI:29950"/>
        <dbReference type="ChEBI" id="CHEBI:57685"/>
        <dbReference type="ChEBI" id="CHEBI:64716"/>
        <dbReference type="ChEBI" id="CHEBI:140658"/>
        <dbReference type="EC" id="2.5.1.145"/>
    </reaction>
</comment>
<evidence type="ECO:0000313" key="9">
    <source>
        <dbReference type="Proteomes" id="UP001297092"/>
    </source>
</evidence>
<evidence type="ECO:0000256" key="1">
    <source>
        <dbReference type="ARBA" id="ARBA00007150"/>
    </source>
</evidence>
<feature type="transmembrane region" description="Helical" evidence="7">
    <location>
        <begin position="104"/>
        <end position="123"/>
    </location>
</feature>
<keyword evidence="6 7" id="KW-0472">Membrane</keyword>
<feature type="transmembrane region" description="Helical" evidence="7">
    <location>
        <begin position="277"/>
        <end position="301"/>
    </location>
</feature>
<dbReference type="HAMAP" id="MF_01147">
    <property type="entry name" value="Lgt"/>
    <property type="match status" value="1"/>
</dbReference>
<feature type="transmembrane region" description="Helical" evidence="7">
    <location>
        <begin position="135"/>
        <end position="153"/>
    </location>
</feature>
<evidence type="ECO:0000256" key="4">
    <source>
        <dbReference type="ARBA" id="ARBA00022692"/>
    </source>
</evidence>
<accession>A0ABS5S4N4</accession>
<name>A0ABS5S4N4_9FLAO</name>
<keyword evidence="5 7" id="KW-1133">Transmembrane helix</keyword>
<dbReference type="GO" id="GO:0016740">
    <property type="term" value="F:transferase activity"/>
    <property type="evidence" value="ECO:0007669"/>
    <property type="project" value="UniProtKB-KW"/>
</dbReference>
<dbReference type="NCBIfam" id="TIGR00544">
    <property type="entry name" value="lgt"/>
    <property type="match status" value="1"/>
</dbReference>
<dbReference type="InterPro" id="IPR001640">
    <property type="entry name" value="Lgt"/>
</dbReference>
<comment type="subcellular location">
    <subcellularLocation>
        <location evidence="7">Cell membrane</location>
        <topology evidence="7">Multi-pass membrane protein</topology>
    </subcellularLocation>
</comment>
<comment type="pathway">
    <text evidence="7">Protein modification; lipoprotein biosynthesis (diacylglyceryl transfer).</text>
</comment>
<comment type="caution">
    <text evidence="8">The sequence shown here is derived from an EMBL/GenBank/DDBJ whole genome shotgun (WGS) entry which is preliminary data.</text>
</comment>
<evidence type="ECO:0000256" key="5">
    <source>
        <dbReference type="ARBA" id="ARBA00022989"/>
    </source>
</evidence>
<dbReference type="RefSeq" id="WP_214112213.1">
    <property type="nucleotide sequence ID" value="NZ_JAHCTB010000002.1"/>
</dbReference>
<keyword evidence="3 7" id="KW-0808">Transferase</keyword>
<proteinExistence type="inferred from homology"/>
<organism evidence="8 9">
    <name type="scientific">Aequorivita echinoideorum</name>
    <dbReference type="NCBI Taxonomy" id="1549647"/>
    <lineage>
        <taxon>Bacteria</taxon>
        <taxon>Pseudomonadati</taxon>
        <taxon>Bacteroidota</taxon>
        <taxon>Flavobacteriia</taxon>
        <taxon>Flavobacteriales</taxon>
        <taxon>Flavobacteriaceae</taxon>
        <taxon>Aequorivita</taxon>
    </lineage>
</organism>
<dbReference type="Proteomes" id="UP001297092">
    <property type="component" value="Unassembled WGS sequence"/>
</dbReference>
<feature type="transmembrane region" description="Helical" evidence="7">
    <location>
        <begin position="20"/>
        <end position="38"/>
    </location>
</feature>
<comment type="similarity">
    <text evidence="1 7">Belongs to the Lgt family.</text>
</comment>
<feature type="transmembrane region" description="Helical" evidence="7">
    <location>
        <begin position="219"/>
        <end position="239"/>
    </location>
</feature>
<protein>
    <recommendedName>
        <fullName evidence="7">Phosphatidylglycerol--prolipoprotein diacylglyceryl transferase</fullName>
        <ecNumber evidence="7">2.5.1.145</ecNumber>
    </recommendedName>
</protein>
<dbReference type="Pfam" id="PF01790">
    <property type="entry name" value="LGT"/>
    <property type="match status" value="1"/>
</dbReference>
<dbReference type="PANTHER" id="PTHR30589:SF0">
    <property type="entry name" value="PHOSPHATIDYLGLYCEROL--PROLIPOPROTEIN DIACYLGLYCERYL TRANSFERASE"/>
    <property type="match status" value="1"/>
</dbReference>